<dbReference type="Proteomes" id="UP001597357">
    <property type="component" value="Unassembled WGS sequence"/>
</dbReference>
<reference evidence="3" key="1">
    <citation type="journal article" date="2019" name="Int. J. Syst. Evol. Microbiol.">
        <title>The Global Catalogue of Microorganisms (GCM) 10K type strain sequencing project: providing services to taxonomists for standard genome sequencing and annotation.</title>
        <authorList>
            <consortium name="The Broad Institute Genomics Platform"/>
            <consortium name="The Broad Institute Genome Sequencing Center for Infectious Disease"/>
            <person name="Wu L."/>
            <person name="Ma J."/>
        </authorList>
    </citation>
    <scope>NUCLEOTIDE SEQUENCE [LARGE SCALE GENOMIC DNA]</scope>
    <source>
        <strain evidence="3">KCTC 42255</strain>
    </source>
</reference>
<dbReference type="EMBL" id="JBHULZ010000014">
    <property type="protein sequence ID" value="MFD2696960.1"/>
    <property type="molecule type" value="Genomic_DNA"/>
</dbReference>
<evidence type="ECO:0000256" key="1">
    <source>
        <dbReference type="SAM" id="SignalP"/>
    </source>
</evidence>
<accession>A0ABW5SC55</accession>
<proteinExistence type="predicted"/>
<feature type="chain" id="PRO_5047187894" description="DUF4374 domain-containing protein" evidence="1">
    <location>
        <begin position="28"/>
        <end position="427"/>
    </location>
</feature>
<comment type="caution">
    <text evidence="2">The sequence shown here is derived from an EMBL/GenBank/DDBJ whole genome shotgun (WGS) entry which is preliminary data.</text>
</comment>
<dbReference type="PROSITE" id="PS51257">
    <property type="entry name" value="PROKAR_LIPOPROTEIN"/>
    <property type="match status" value="1"/>
</dbReference>
<gene>
    <name evidence="2" type="ORF">ACFSQ0_03070</name>
</gene>
<keyword evidence="3" id="KW-1185">Reference proteome</keyword>
<feature type="signal peptide" evidence="1">
    <location>
        <begin position="1"/>
        <end position="27"/>
    </location>
</feature>
<organism evidence="2 3">
    <name type="scientific">Mesonia sediminis</name>
    <dbReference type="NCBI Taxonomy" id="1703946"/>
    <lineage>
        <taxon>Bacteria</taxon>
        <taxon>Pseudomonadati</taxon>
        <taxon>Bacteroidota</taxon>
        <taxon>Flavobacteriia</taxon>
        <taxon>Flavobacteriales</taxon>
        <taxon>Flavobacteriaceae</taxon>
        <taxon>Mesonia</taxon>
    </lineage>
</organism>
<evidence type="ECO:0000313" key="3">
    <source>
        <dbReference type="Proteomes" id="UP001597357"/>
    </source>
</evidence>
<evidence type="ECO:0008006" key="4">
    <source>
        <dbReference type="Google" id="ProtNLM"/>
    </source>
</evidence>
<protein>
    <recommendedName>
        <fullName evidence="4">DUF4374 domain-containing protein</fullName>
    </recommendedName>
</protein>
<name>A0ABW5SC55_9FLAO</name>
<dbReference type="RefSeq" id="WP_379043947.1">
    <property type="nucleotide sequence ID" value="NZ_JBHULZ010000014.1"/>
</dbReference>
<keyword evidence="1" id="KW-0732">Signal</keyword>
<sequence>MIFKNTFLSKSKINLLAAIGLSLSLFSCDTDDDNGSKTTPPVGNQSYYNVVFGVSSEGNSGTYAQALENISEGNISFNGKGFEVPSVRTARIYGSPSGEFLYNLSYGGGMIYKYQVNGGSNYTQLAETNVQVAMGTAYPRWTVVSKDNALVHTINTENQYDENENYTYTKSEAVLQNIGLENMSLEEKSVLEIPSFEENYHIWRIDNPTIKNGKAYYGVAMRQFDPATGENVNPETYKATTMVVDYPELTNLQFLRSENAQGSTYGYRTPVYHGDEQGDIYHLTSNPAKLLKISNEDYDNSYSFDLANALGMAEVGANGWFYVGNGIGYVPFYDASKGRGKEEAAWGVARIDIYNQTATKLNLPNNLWMWYYQSGVVGRDGKFYMAITPLGQKGNIYKFDPNSTSPDAFEVGAQLENGADSFYLGVY</sequence>
<evidence type="ECO:0000313" key="2">
    <source>
        <dbReference type="EMBL" id="MFD2696960.1"/>
    </source>
</evidence>